<accession>A0A505D071</accession>
<dbReference type="RefSeq" id="WP_119104493.1">
    <property type="nucleotide sequence ID" value="NZ_QXMJ01000183.1"/>
</dbReference>
<sequence length="187" mass="20764">MEAEVSAGWIGLIGASVGAVGALVGGWLQQRYQSKEVREQRLRDQNDAALIACGTALLEIKRTLREMPSDTDALEQWSEQKRDVVYSARLSALSLTDDVARDRITKVLLPLEHEHWVSDRRDTIATRLHRVIDYGLELIGAVRRGDALPEPSKIVADAVSGGEGWLALVEHADQFLIEPDEGQDARW</sequence>
<keyword evidence="1" id="KW-0812">Transmembrane</keyword>
<dbReference type="Proteomes" id="UP000317378">
    <property type="component" value="Unassembled WGS sequence"/>
</dbReference>
<dbReference type="EMBL" id="VCHX02000183">
    <property type="protein sequence ID" value="TPQ17753.1"/>
    <property type="molecule type" value="Genomic_DNA"/>
</dbReference>
<keyword evidence="3" id="KW-1185">Reference proteome</keyword>
<feature type="transmembrane region" description="Helical" evidence="1">
    <location>
        <begin position="6"/>
        <end position="28"/>
    </location>
</feature>
<reference evidence="2 3" key="1">
    <citation type="submission" date="2019-06" db="EMBL/GenBank/DDBJ databases">
        <title>Streptomyces sporangiiformans sp. nov., a novel actinomycete isolated from soil in Mount Song.</title>
        <authorList>
            <person name="Han L."/>
        </authorList>
    </citation>
    <scope>NUCLEOTIDE SEQUENCE [LARGE SCALE GENOMIC DNA]</scope>
    <source>
        <strain evidence="2 3">NEAU-SSA 1</strain>
    </source>
</reference>
<gene>
    <name evidence="2" type="ORF">FGD71_034360</name>
</gene>
<proteinExistence type="predicted"/>
<organism evidence="2 3">
    <name type="scientific">Streptomyces sporangiiformans</name>
    <dbReference type="NCBI Taxonomy" id="2315329"/>
    <lineage>
        <taxon>Bacteria</taxon>
        <taxon>Bacillati</taxon>
        <taxon>Actinomycetota</taxon>
        <taxon>Actinomycetes</taxon>
        <taxon>Kitasatosporales</taxon>
        <taxon>Streptomycetaceae</taxon>
        <taxon>Streptomyces</taxon>
    </lineage>
</organism>
<evidence type="ECO:0000313" key="2">
    <source>
        <dbReference type="EMBL" id="TPQ17753.1"/>
    </source>
</evidence>
<protein>
    <submittedName>
        <fullName evidence="2">Uncharacterized protein</fullName>
    </submittedName>
</protein>
<keyword evidence="1" id="KW-1133">Transmembrane helix</keyword>
<keyword evidence="1" id="KW-0472">Membrane</keyword>
<name>A0A505D071_9ACTN</name>
<evidence type="ECO:0000313" key="3">
    <source>
        <dbReference type="Proteomes" id="UP000317378"/>
    </source>
</evidence>
<comment type="caution">
    <text evidence="2">The sequence shown here is derived from an EMBL/GenBank/DDBJ whole genome shotgun (WGS) entry which is preliminary data.</text>
</comment>
<evidence type="ECO:0000256" key="1">
    <source>
        <dbReference type="SAM" id="Phobius"/>
    </source>
</evidence>
<dbReference type="AlphaFoldDB" id="A0A505D071"/>